<dbReference type="Pfam" id="PF08267">
    <property type="entry name" value="Meth_synt_1"/>
    <property type="match status" value="1"/>
</dbReference>
<dbReference type="InterPro" id="IPR038071">
    <property type="entry name" value="UROD/MetE-like_sf"/>
</dbReference>
<gene>
    <name evidence="2" type="ORF">NCAV_0620</name>
</gene>
<protein>
    <recommendedName>
        <fullName evidence="1">Cobalamin-independent methionine synthase MetE N-terminal domain-containing protein</fullName>
    </recommendedName>
</protein>
<dbReference type="GO" id="GO:0008270">
    <property type="term" value="F:zinc ion binding"/>
    <property type="evidence" value="ECO:0007669"/>
    <property type="project" value="InterPro"/>
</dbReference>
<dbReference type="GO" id="GO:0003871">
    <property type="term" value="F:5-methyltetrahydropteroyltriglutamate-homocysteine S-methyltransferase activity"/>
    <property type="evidence" value="ECO:0007669"/>
    <property type="project" value="InterPro"/>
</dbReference>
<dbReference type="RefSeq" id="WP_103287394.1">
    <property type="nucleotide sequence ID" value="NZ_LT981265.1"/>
</dbReference>
<evidence type="ECO:0000259" key="1">
    <source>
        <dbReference type="Pfam" id="PF08267"/>
    </source>
</evidence>
<dbReference type="Proteomes" id="UP000236248">
    <property type="component" value="Chromosome NCAV"/>
</dbReference>
<name>A0A2K5AQ80_9ARCH</name>
<dbReference type="SUPFAM" id="SSF51726">
    <property type="entry name" value="UROD/MetE-like"/>
    <property type="match status" value="1"/>
</dbReference>
<reference evidence="3" key="1">
    <citation type="submission" date="2018-01" db="EMBL/GenBank/DDBJ databases">
        <authorList>
            <person name="Kerou L M."/>
        </authorList>
    </citation>
    <scope>NUCLEOTIDE SEQUENCE [LARGE SCALE GENOMIC DNA]</scope>
    <source>
        <strain evidence="3">SCU2</strain>
    </source>
</reference>
<dbReference type="KEGG" id="ncv:NCAV_0620"/>
<proteinExistence type="predicted"/>
<dbReference type="EMBL" id="LT981265">
    <property type="protein sequence ID" value="SPC33811.1"/>
    <property type="molecule type" value="Genomic_DNA"/>
</dbReference>
<organism evidence="2 3">
    <name type="scientific">Candidatus Nitrosocaldus cavascurensis</name>
    <dbReference type="NCBI Taxonomy" id="2058097"/>
    <lineage>
        <taxon>Archaea</taxon>
        <taxon>Nitrososphaerota</taxon>
        <taxon>Nitrososphaeria</taxon>
        <taxon>Candidatus Nitrosocaldales</taxon>
        <taxon>Candidatus Nitrosocaldaceae</taxon>
        <taxon>Candidatus Nitrosocaldus</taxon>
    </lineage>
</organism>
<dbReference type="GeneID" id="41594701"/>
<dbReference type="Gene3D" id="3.20.20.210">
    <property type="match status" value="1"/>
</dbReference>
<sequence>MMVKGKSKGIPSEAGIESYAVGIYPRSQLLVTATRKNHPNLAELFRKGKRSWMNVQRRAGLTYIADPMIDWDDIFRPFARVKGISLGPLNRFFETNTFYRRLIVHDELDGYGSIAKSMLALDLMKEDRKVASLPDPYTFTMLNENRYYRSYEDYIFAVADMLNAEAKKLAREGVEIIQFNAPSIAYDFNGKEKAEIKDRLALIKDVMGKVKKGVSSKVYIYFYFGNIAGIFDELLDMKVDGLGIDTSSTKLTSLIDYNIDVDLVIGIVDAMNTRMEEAKSMASALDFMLGKIDVKHIILTTNNSLEYLPYKFAVKKVSLLGKIARLLTAKQNGLIL</sequence>
<evidence type="ECO:0000313" key="3">
    <source>
        <dbReference type="Proteomes" id="UP000236248"/>
    </source>
</evidence>
<accession>A0A2K5AQ80</accession>
<feature type="domain" description="Cobalamin-independent methionine synthase MetE N-terminal" evidence="1">
    <location>
        <begin position="128"/>
        <end position="285"/>
    </location>
</feature>
<evidence type="ECO:0000313" key="2">
    <source>
        <dbReference type="EMBL" id="SPC33811.1"/>
    </source>
</evidence>
<dbReference type="AlphaFoldDB" id="A0A2K5AQ80"/>
<dbReference type="InterPro" id="IPR013215">
    <property type="entry name" value="Cbl-indep_Met_Synth_N"/>
</dbReference>
<dbReference type="GO" id="GO:0008652">
    <property type="term" value="P:amino acid biosynthetic process"/>
    <property type="evidence" value="ECO:0007669"/>
    <property type="project" value="InterPro"/>
</dbReference>
<keyword evidence="3" id="KW-1185">Reference proteome</keyword>